<feature type="binding site" evidence="6">
    <location>
        <position position="167"/>
    </location>
    <ligand>
        <name>substrate</name>
    </ligand>
</feature>
<evidence type="ECO:0000256" key="3">
    <source>
        <dbReference type="ARBA" id="ARBA00023027"/>
    </source>
</evidence>
<evidence type="ECO:0000259" key="11">
    <source>
        <dbReference type="Pfam" id="PF01210"/>
    </source>
</evidence>
<comment type="caution">
    <text evidence="13">The sequence shown here is derived from an EMBL/GenBank/DDBJ whole genome shotgun (WGS) entry which is preliminary data.</text>
</comment>
<dbReference type="GO" id="GO:0042803">
    <property type="term" value="F:protein homodimerization activity"/>
    <property type="evidence" value="ECO:0007669"/>
    <property type="project" value="InterPro"/>
</dbReference>
<evidence type="ECO:0000256" key="4">
    <source>
        <dbReference type="ARBA" id="ARBA00048683"/>
    </source>
</evidence>
<reference evidence="13" key="1">
    <citation type="submission" date="2022-08" db="EMBL/GenBank/DDBJ databases">
        <title>Novel sulphate-reducing endosymbionts in the free-living metamonad Anaeramoeba.</title>
        <authorList>
            <person name="Jerlstrom-Hultqvist J."/>
            <person name="Cepicka I."/>
            <person name="Gallot-Lavallee L."/>
            <person name="Salas-Leiva D."/>
            <person name="Curtis B.A."/>
            <person name="Zahonova K."/>
            <person name="Pipaliya S."/>
            <person name="Dacks J."/>
            <person name="Roger A.J."/>
        </authorList>
    </citation>
    <scope>NUCLEOTIDE SEQUENCE</scope>
    <source>
        <strain evidence="13">Busselton2</strain>
    </source>
</reference>
<dbReference type="GO" id="GO:0051287">
    <property type="term" value="F:NAD binding"/>
    <property type="evidence" value="ECO:0007669"/>
    <property type="project" value="UniProtKB-UniRule"/>
</dbReference>
<dbReference type="Pfam" id="PF01210">
    <property type="entry name" value="NAD_Gly3P_dh_N"/>
    <property type="match status" value="1"/>
</dbReference>
<keyword evidence="3 7" id="KW-0520">NAD</keyword>
<feature type="transmembrane region" description="Helical" evidence="10">
    <location>
        <begin position="5"/>
        <end position="26"/>
    </location>
</feature>
<feature type="binding site" evidence="7">
    <location>
        <position position="345"/>
    </location>
    <ligand>
        <name>NAD(+)</name>
        <dbReference type="ChEBI" id="CHEBI:57540"/>
    </ligand>
</feature>
<evidence type="ECO:0000256" key="8">
    <source>
        <dbReference type="RuleBase" id="RU000437"/>
    </source>
</evidence>
<evidence type="ECO:0000256" key="1">
    <source>
        <dbReference type="ARBA" id="ARBA00011009"/>
    </source>
</evidence>
<evidence type="ECO:0000259" key="12">
    <source>
        <dbReference type="Pfam" id="PF07479"/>
    </source>
</evidence>
<feature type="binding site" evidence="7">
    <location>
        <begin position="56"/>
        <end position="61"/>
    </location>
    <ligand>
        <name>NAD(+)</name>
        <dbReference type="ChEBI" id="CHEBI:57540"/>
    </ligand>
</feature>
<dbReference type="SUPFAM" id="SSF48179">
    <property type="entry name" value="6-phosphogluconate dehydrogenase C-terminal domain-like"/>
    <property type="match status" value="1"/>
</dbReference>
<dbReference type="GO" id="GO:0141152">
    <property type="term" value="F:glycerol-3-phosphate dehydrogenase (NAD+) activity"/>
    <property type="evidence" value="ECO:0007669"/>
    <property type="project" value="UniProtKB-UniRule"/>
</dbReference>
<dbReference type="Pfam" id="PF07479">
    <property type="entry name" value="NAD_Gly3P_dh_C"/>
    <property type="match status" value="1"/>
</dbReference>
<evidence type="ECO:0000256" key="2">
    <source>
        <dbReference type="ARBA" id="ARBA00023002"/>
    </source>
</evidence>
<evidence type="ECO:0000256" key="7">
    <source>
        <dbReference type="PIRSR" id="PIRSR000114-3"/>
    </source>
</evidence>
<dbReference type="Proteomes" id="UP001146793">
    <property type="component" value="Unassembled WGS sequence"/>
</dbReference>
<accession>A0AAV7YK14</accession>
<evidence type="ECO:0000313" key="14">
    <source>
        <dbReference type="Proteomes" id="UP001146793"/>
    </source>
</evidence>
<dbReference type="GO" id="GO:0005975">
    <property type="term" value="P:carbohydrate metabolic process"/>
    <property type="evidence" value="ECO:0007669"/>
    <property type="project" value="InterPro"/>
</dbReference>
<proteinExistence type="inferred from homology"/>
<comment type="catalytic activity">
    <reaction evidence="4 9">
        <text>sn-glycerol 3-phosphate + NAD(+) = dihydroxyacetone phosphate + NADH + H(+)</text>
        <dbReference type="Rhea" id="RHEA:11092"/>
        <dbReference type="ChEBI" id="CHEBI:15378"/>
        <dbReference type="ChEBI" id="CHEBI:57540"/>
        <dbReference type="ChEBI" id="CHEBI:57597"/>
        <dbReference type="ChEBI" id="CHEBI:57642"/>
        <dbReference type="ChEBI" id="CHEBI:57945"/>
        <dbReference type="EC" id="1.1.1.8"/>
    </reaction>
</comment>
<comment type="similarity">
    <text evidence="1 8">Belongs to the NAD-dependent glycerol-3-phosphate dehydrogenase family.</text>
</comment>
<dbReference type="FunFam" id="3.40.50.720:FF:000365">
    <property type="entry name" value="Glycerol-3-phosphate dehydrogenase [NAD(+)]"/>
    <property type="match status" value="1"/>
</dbReference>
<feature type="active site" description="Proton acceptor" evidence="5">
    <location>
        <position position="251"/>
    </location>
</feature>
<feature type="binding site" evidence="7">
    <location>
        <position position="144"/>
    </location>
    <ligand>
        <name>NAD(+)</name>
        <dbReference type="ChEBI" id="CHEBI:57540"/>
    </ligand>
</feature>
<evidence type="ECO:0000256" key="5">
    <source>
        <dbReference type="PIRSR" id="PIRSR000114-1"/>
    </source>
</evidence>
<dbReference type="FunFam" id="1.10.1040.10:FF:000004">
    <property type="entry name" value="Glycerol-3-phosphate dehydrogenase [NAD(+)]"/>
    <property type="match status" value="1"/>
</dbReference>
<feature type="domain" description="Glycerol-3-phosphate dehydrogenase NAD-dependent C-terminal" evidence="12">
    <location>
        <begin position="240"/>
        <end position="387"/>
    </location>
</feature>
<dbReference type="SUPFAM" id="SSF51735">
    <property type="entry name" value="NAD(P)-binding Rossmann-fold domains"/>
    <property type="match status" value="1"/>
</dbReference>
<dbReference type="InterPro" id="IPR036291">
    <property type="entry name" value="NAD(P)-bd_dom_sf"/>
</dbReference>
<dbReference type="InterPro" id="IPR008927">
    <property type="entry name" value="6-PGluconate_DH-like_C_sf"/>
</dbReference>
<name>A0AAV7YK14_9EUKA</name>
<protein>
    <recommendedName>
        <fullName evidence="9">Glycerol-3-phosphate dehydrogenase [NAD(+)]</fullName>
        <ecNumber evidence="9">1.1.1.8</ecNumber>
    </recommendedName>
</protein>
<dbReference type="AlphaFoldDB" id="A0AAV7YK14"/>
<dbReference type="PANTHER" id="PTHR11728">
    <property type="entry name" value="GLYCEROL-3-PHOSPHATE DEHYDROGENASE"/>
    <property type="match status" value="1"/>
</dbReference>
<evidence type="ECO:0000256" key="10">
    <source>
        <dbReference type="SAM" id="Phobius"/>
    </source>
</evidence>
<dbReference type="NCBIfam" id="TIGR03376">
    <property type="entry name" value="glycerol3P_DH"/>
    <property type="match status" value="1"/>
</dbReference>
<keyword evidence="10" id="KW-0812">Transmembrane</keyword>
<dbReference type="InterPro" id="IPR013328">
    <property type="entry name" value="6PGD_dom2"/>
</dbReference>
<feature type="binding site" evidence="7">
    <location>
        <position position="343"/>
    </location>
    <ligand>
        <name>NAD(+)</name>
        <dbReference type="ChEBI" id="CHEBI:57540"/>
    </ligand>
</feature>
<feature type="binding site" evidence="7">
    <location>
        <position position="200"/>
    </location>
    <ligand>
        <name>NAD(+)</name>
        <dbReference type="ChEBI" id="CHEBI:57540"/>
    </ligand>
</feature>
<keyword evidence="10" id="KW-1133">Transmembrane helix</keyword>
<evidence type="ECO:0000313" key="13">
    <source>
        <dbReference type="EMBL" id="KAJ3430123.1"/>
    </source>
</evidence>
<dbReference type="PANTHER" id="PTHR11728:SF8">
    <property type="entry name" value="GLYCEROL-3-PHOSPHATE DEHYDROGENASE [NAD(+)]-RELATED"/>
    <property type="match status" value="1"/>
</dbReference>
<gene>
    <name evidence="13" type="ORF">M0812_23124</name>
</gene>
<dbReference type="InterPro" id="IPR011128">
    <property type="entry name" value="G3P_DH_NAD-dep_N"/>
</dbReference>
<dbReference type="PIRSF" id="PIRSF000114">
    <property type="entry name" value="Glycerol-3-P_dh"/>
    <property type="match status" value="1"/>
</dbReference>
<keyword evidence="10" id="KW-0472">Membrane</keyword>
<dbReference type="GO" id="GO:0005829">
    <property type="term" value="C:cytosol"/>
    <property type="evidence" value="ECO:0007669"/>
    <property type="project" value="TreeGrafter"/>
</dbReference>
<keyword evidence="2 8" id="KW-0560">Oxidoreductase</keyword>
<dbReference type="Gene3D" id="3.40.50.720">
    <property type="entry name" value="NAD(P)-binding Rossmann-like Domain"/>
    <property type="match status" value="1"/>
</dbReference>
<dbReference type="EC" id="1.1.1.8" evidence="9"/>
<dbReference type="Gene3D" id="1.10.1040.10">
    <property type="entry name" value="N-(1-d-carboxylethyl)-l-norvaline Dehydrogenase, domain 2"/>
    <property type="match status" value="1"/>
</dbReference>
<dbReference type="EMBL" id="JANTQA010000051">
    <property type="protein sequence ID" value="KAJ3430123.1"/>
    <property type="molecule type" value="Genomic_DNA"/>
</dbReference>
<evidence type="ECO:0000256" key="9">
    <source>
        <dbReference type="RuleBase" id="RU361243"/>
    </source>
</evidence>
<feature type="domain" description="Glycerol-3-phosphate dehydrogenase NAD-dependent N-terminal" evidence="11">
    <location>
        <begin position="51"/>
        <end position="219"/>
    </location>
</feature>
<dbReference type="InterPro" id="IPR017751">
    <property type="entry name" value="G3P_DH_NAD-dep_euk"/>
</dbReference>
<feature type="binding site" evidence="7">
    <location>
        <position position="316"/>
    </location>
    <ligand>
        <name>NAD(+)</name>
        <dbReference type="ChEBI" id="CHEBI:57540"/>
    </ligand>
</feature>
<evidence type="ECO:0000256" key="6">
    <source>
        <dbReference type="PIRSR" id="PIRSR000114-2"/>
    </source>
</evidence>
<dbReference type="GO" id="GO:0046168">
    <property type="term" value="P:glycerol-3-phosphate catabolic process"/>
    <property type="evidence" value="ECO:0007669"/>
    <property type="project" value="UniProtKB-UniRule"/>
</dbReference>
<organism evidence="13 14">
    <name type="scientific">Anaeramoeba flamelloides</name>
    <dbReference type="NCBI Taxonomy" id="1746091"/>
    <lineage>
        <taxon>Eukaryota</taxon>
        <taxon>Metamonada</taxon>
        <taxon>Anaeramoebidae</taxon>
        <taxon>Anaeramoeba</taxon>
    </lineage>
</organism>
<feature type="binding site" evidence="6">
    <location>
        <begin position="316"/>
        <end position="317"/>
    </location>
    <ligand>
        <name>substrate</name>
    </ligand>
</feature>
<dbReference type="InterPro" id="IPR006168">
    <property type="entry name" value="G3P_DH_NAD-dep"/>
</dbReference>
<sequence>MNSKFLKIGAIGTLVGVTALTGMHYFGCGSKPIKPFTPIEDEIKKPKTPQKVGIIGSGNWGSAIAKIVGANALKNPDFFVEEVKQYVYEEEFEGRKLTEIINEDHMNKKYLPGIELPENIVADPDLVSTVKDADLLIFVLPHQFVPRILGTIKGKLKKGVRAITLIKGVNFIDNKLVLISELIEKELECEVCSLMGANVANEVAQEQYCETSIGYKNVETGILFWKLFNTENFEVRIVNDVKGPEICGALKNVVAIGAGFVDGVEEYGGNTKAAIMRVGLMEMKQFAQMYYPSVQTETFFESCGVGDLITTCFGGRNRKCAEAFVRTKKSWEEIEKELLKGQKLQGTGTAIEVYEILKNDNVIDKFPLFKTIYKIVKGKLDPEDIVKYDQLD</sequence>
<dbReference type="InterPro" id="IPR006109">
    <property type="entry name" value="G3P_DH_NAD-dep_C"/>
</dbReference>
<dbReference type="PRINTS" id="PR00077">
    <property type="entry name" value="GPDHDRGNASE"/>
</dbReference>